<keyword evidence="3" id="KW-1185">Reference proteome</keyword>
<name>A0AAD7AYK5_MYCRO</name>
<evidence type="ECO:0000313" key="3">
    <source>
        <dbReference type="Proteomes" id="UP001221757"/>
    </source>
</evidence>
<sequence length="111" mass="11824">MQVLAALSFLVTIQAAAAQFNWRLYNNGGCDHNSTAVQTFPPLPGVPKTSNFDTCVASPAGIAWNRLETSSTLEVFVFCNADCTGNSQDNVNFCSSAPSEYAPSVPFINAN</sequence>
<comment type="caution">
    <text evidence="2">The sequence shown here is derived from an EMBL/GenBank/DDBJ whole genome shotgun (WGS) entry which is preliminary data.</text>
</comment>
<evidence type="ECO:0000256" key="1">
    <source>
        <dbReference type="SAM" id="SignalP"/>
    </source>
</evidence>
<keyword evidence="1" id="KW-0732">Signal</keyword>
<organism evidence="2 3">
    <name type="scientific">Mycena rosella</name>
    <name type="common">Pink bonnet</name>
    <name type="synonym">Agaricus rosellus</name>
    <dbReference type="NCBI Taxonomy" id="1033263"/>
    <lineage>
        <taxon>Eukaryota</taxon>
        <taxon>Fungi</taxon>
        <taxon>Dikarya</taxon>
        <taxon>Basidiomycota</taxon>
        <taxon>Agaricomycotina</taxon>
        <taxon>Agaricomycetes</taxon>
        <taxon>Agaricomycetidae</taxon>
        <taxon>Agaricales</taxon>
        <taxon>Marasmiineae</taxon>
        <taxon>Mycenaceae</taxon>
        <taxon>Mycena</taxon>
    </lineage>
</organism>
<gene>
    <name evidence="2" type="ORF">B0H17DRAFT_1154602</name>
</gene>
<evidence type="ECO:0000313" key="2">
    <source>
        <dbReference type="EMBL" id="KAJ7603927.1"/>
    </source>
</evidence>
<dbReference type="EMBL" id="JARKIE010001253">
    <property type="protein sequence ID" value="KAJ7603927.1"/>
    <property type="molecule type" value="Genomic_DNA"/>
</dbReference>
<dbReference type="Proteomes" id="UP001221757">
    <property type="component" value="Unassembled WGS sequence"/>
</dbReference>
<reference evidence="2" key="1">
    <citation type="submission" date="2023-03" db="EMBL/GenBank/DDBJ databases">
        <title>Massive genome expansion in bonnet fungi (Mycena s.s.) driven by repeated elements and novel gene families across ecological guilds.</title>
        <authorList>
            <consortium name="Lawrence Berkeley National Laboratory"/>
            <person name="Harder C.B."/>
            <person name="Miyauchi S."/>
            <person name="Viragh M."/>
            <person name="Kuo A."/>
            <person name="Thoen E."/>
            <person name="Andreopoulos B."/>
            <person name="Lu D."/>
            <person name="Skrede I."/>
            <person name="Drula E."/>
            <person name="Henrissat B."/>
            <person name="Morin E."/>
            <person name="Kohler A."/>
            <person name="Barry K."/>
            <person name="LaButti K."/>
            <person name="Morin E."/>
            <person name="Salamov A."/>
            <person name="Lipzen A."/>
            <person name="Mereny Z."/>
            <person name="Hegedus B."/>
            <person name="Baldrian P."/>
            <person name="Stursova M."/>
            <person name="Weitz H."/>
            <person name="Taylor A."/>
            <person name="Grigoriev I.V."/>
            <person name="Nagy L.G."/>
            <person name="Martin F."/>
            <person name="Kauserud H."/>
        </authorList>
    </citation>
    <scope>NUCLEOTIDE SEQUENCE</scope>
    <source>
        <strain evidence="2">CBHHK067</strain>
    </source>
</reference>
<accession>A0AAD7AYK5</accession>
<protein>
    <submittedName>
        <fullName evidence="2">Uncharacterized protein</fullName>
    </submittedName>
</protein>
<proteinExistence type="predicted"/>
<feature type="signal peptide" evidence="1">
    <location>
        <begin position="1"/>
        <end position="18"/>
    </location>
</feature>
<dbReference type="AlphaFoldDB" id="A0AAD7AYK5"/>
<feature type="chain" id="PRO_5042273754" evidence="1">
    <location>
        <begin position="19"/>
        <end position="111"/>
    </location>
</feature>